<feature type="transmembrane region" description="Helical" evidence="9">
    <location>
        <begin position="327"/>
        <end position="346"/>
    </location>
</feature>
<feature type="domain" description="NADH:quinone oxidoreductase/Mrp antiporter transmembrane" evidence="11">
    <location>
        <begin position="319"/>
        <end position="500"/>
    </location>
</feature>
<feature type="chain" id="PRO_5039347791" description="NADH-ubiquinone oxidoreductase chain 2" evidence="10">
    <location>
        <begin position="17"/>
        <end position="587"/>
    </location>
</feature>
<protein>
    <recommendedName>
        <fullName evidence="3">NADH-ubiquinone oxidoreductase chain 2</fullName>
    </recommendedName>
    <alternativeName>
        <fullName evidence="7">NADH dehydrogenase subunit 2</fullName>
    </alternativeName>
</protein>
<sequence>MIFISILTLIVAKALPSLNNNISSISFTRISSIIFIYAGALSFNSLYIQSIGSGIGIYSGLFHITLVSQLMEFFLLIIGSLILIAWPLIQKNNSYKNINYSTDYSLIVLFSTLGASLLVSSSDLISMYLSIELQSFGLYVLSTLYRDSESSTSAGLKYFLLGGLSSCLILLGAGLVYAYTGLTNFESIYSLISVSEVNYIILGLSLGLIIIIVGFLFKIAAAPLHNWSPDVYDDTPTIVTIWLTIMPKISILILLLELHTQIGYIGGLNSLSISTTGYAELLNSISNISSSTTLGIDLVNPLTGILNLSKNTGIYISENSIYLLKNLLLISSLLSLIIGTVVGLAQNRIKRLLAYSTISHIGFILLALAINTEQSIDSLLFYIIQYTITNLNVFLIIIALSYLINNNSTVINKEDSIIALRDKFKVLQINEIKDIRYISELKGQFLSNPLLSLSLSICLFSMAGIPPLIGFFSKQFVLYSAVQSGYNFISIVAILVSVISASYYLKIIKVLHTENESSVELNIEESNNELNNTTSLDNNSNNNDLTLLTNFHSFLISTLTLTILLFILKPSLILNSTQLLSLSLFNF</sequence>
<feature type="transmembrane region" description="Helical" evidence="9">
    <location>
        <begin position="30"/>
        <end position="48"/>
    </location>
</feature>
<comment type="similarity">
    <text evidence="2">Belongs to the complex I subunit 2 family.</text>
</comment>
<organism evidence="12 13">
    <name type="scientific">Collybia sordida</name>
    <dbReference type="NCBI Taxonomy" id="123925"/>
    <lineage>
        <taxon>Eukaryota</taxon>
        <taxon>Fungi</taxon>
        <taxon>Dikarya</taxon>
        <taxon>Basidiomycota</taxon>
        <taxon>Agaricomycotina</taxon>
        <taxon>Agaricomycetes</taxon>
        <taxon>Agaricomycetidae</taxon>
        <taxon>Agaricales</taxon>
        <taxon>Tricholomatineae</taxon>
        <taxon>Clitocybaceae</taxon>
        <taxon>Collybia</taxon>
    </lineage>
</organism>
<feature type="domain" description="NADH:quinone oxidoreductase/Mrp antiporter transmembrane" evidence="11">
    <location>
        <begin position="121"/>
        <end position="256"/>
    </location>
</feature>
<feature type="transmembrane region" description="Helical" evidence="9">
    <location>
        <begin position="101"/>
        <end position="120"/>
    </location>
</feature>
<feature type="transmembrane region" description="Helical" evidence="9">
    <location>
        <begin position="237"/>
        <end position="256"/>
    </location>
</feature>
<evidence type="ECO:0000313" key="13">
    <source>
        <dbReference type="Proteomes" id="UP000662569"/>
    </source>
</evidence>
<evidence type="ECO:0000313" key="12">
    <source>
        <dbReference type="EMBL" id="BCG68822.1"/>
    </source>
</evidence>
<feature type="transmembrane region" description="Helical" evidence="9">
    <location>
        <begin position="60"/>
        <end position="89"/>
    </location>
</feature>
<evidence type="ECO:0000259" key="11">
    <source>
        <dbReference type="Pfam" id="PF00361"/>
    </source>
</evidence>
<geneLocation type="mitochondrion" evidence="12"/>
<feature type="transmembrane region" description="Helical" evidence="9">
    <location>
        <begin position="158"/>
        <end position="179"/>
    </location>
</feature>
<evidence type="ECO:0000256" key="6">
    <source>
        <dbReference type="ARBA" id="ARBA00023136"/>
    </source>
</evidence>
<evidence type="ECO:0000256" key="5">
    <source>
        <dbReference type="ARBA" id="ARBA00022989"/>
    </source>
</evidence>
<accession>A0A9C7A4F8</accession>
<keyword evidence="12" id="KW-0496">Mitochondrion</keyword>
<feature type="transmembrane region" description="Helical" evidence="9">
    <location>
        <begin position="127"/>
        <end position="146"/>
    </location>
</feature>
<feature type="transmembrane region" description="Helical" evidence="9">
    <location>
        <begin position="379"/>
        <end position="404"/>
    </location>
</feature>
<evidence type="ECO:0000256" key="3">
    <source>
        <dbReference type="ARBA" id="ARBA00021008"/>
    </source>
</evidence>
<keyword evidence="5 9" id="KW-1133">Transmembrane helix</keyword>
<dbReference type="HAMAP" id="MF_00445">
    <property type="entry name" value="NDH1_NuoN_1"/>
    <property type="match status" value="1"/>
</dbReference>
<dbReference type="GO" id="GO:0042773">
    <property type="term" value="P:ATP synthesis coupled electron transport"/>
    <property type="evidence" value="ECO:0007669"/>
    <property type="project" value="InterPro"/>
</dbReference>
<evidence type="ECO:0000256" key="1">
    <source>
        <dbReference type="ARBA" id="ARBA00004141"/>
    </source>
</evidence>
<dbReference type="InterPro" id="IPR010096">
    <property type="entry name" value="NADH-Q_OxRdtase_suN/2"/>
</dbReference>
<proteinExistence type="inferred from homology"/>
<name>A0A9C7A4F8_9AGAR</name>
<feature type="signal peptide" evidence="10">
    <location>
        <begin position="1"/>
        <end position="16"/>
    </location>
</feature>
<gene>
    <name evidence="12" type="primary">nad2</name>
</gene>
<feature type="transmembrane region" description="Helical" evidence="9">
    <location>
        <begin position="485"/>
        <end position="505"/>
    </location>
</feature>
<reference evidence="12 13" key="1">
    <citation type="submission" date="2020-07" db="EMBL/GenBank/DDBJ databases">
        <title>The complete mitochondrial genome sequence of the fairy-ring forming mushroom Lepista sordida.</title>
        <authorList>
            <person name="Suzuki T."/>
            <person name="Choi J.H."/>
            <person name="Kotajima M."/>
            <person name="Ono A."/>
            <person name="Kawagishi H."/>
            <person name="Dohra H."/>
        </authorList>
    </citation>
    <scope>NUCLEOTIDE SEQUENCE [LARGE SCALE GENOMIC DNA]</scope>
    <source>
        <strain evidence="13">NBRC 112841</strain>
    </source>
</reference>
<dbReference type="AlphaFoldDB" id="A0A9C7A4F8"/>
<dbReference type="Pfam" id="PF00361">
    <property type="entry name" value="Proton_antipo_M"/>
    <property type="match status" value="2"/>
</dbReference>
<evidence type="ECO:0000256" key="10">
    <source>
        <dbReference type="SAM" id="SignalP"/>
    </source>
</evidence>
<comment type="catalytic activity">
    <reaction evidence="8">
        <text>a ubiquinone + NADH + 5 H(+)(in) = a ubiquinol + NAD(+) + 4 H(+)(out)</text>
        <dbReference type="Rhea" id="RHEA:29091"/>
        <dbReference type="Rhea" id="RHEA-COMP:9565"/>
        <dbReference type="Rhea" id="RHEA-COMP:9566"/>
        <dbReference type="ChEBI" id="CHEBI:15378"/>
        <dbReference type="ChEBI" id="CHEBI:16389"/>
        <dbReference type="ChEBI" id="CHEBI:17976"/>
        <dbReference type="ChEBI" id="CHEBI:57540"/>
        <dbReference type="ChEBI" id="CHEBI:57945"/>
        <dbReference type="EC" id="7.1.1.2"/>
    </reaction>
</comment>
<evidence type="ECO:0000256" key="9">
    <source>
        <dbReference type="SAM" id="Phobius"/>
    </source>
</evidence>
<feature type="transmembrane region" description="Helical" evidence="9">
    <location>
        <begin position="450"/>
        <end position="473"/>
    </location>
</feature>
<dbReference type="EMBL" id="LC565488">
    <property type="protein sequence ID" value="BCG68822.1"/>
    <property type="molecule type" value="Genomic_DNA"/>
</dbReference>
<dbReference type="PANTHER" id="PTHR22773">
    <property type="entry name" value="NADH DEHYDROGENASE"/>
    <property type="match status" value="1"/>
</dbReference>
<evidence type="ECO:0000256" key="2">
    <source>
        <dbReference type="ARBA" id="ARBA00007012"/>
    </source>
</evidence>
<keyword evidence="4 9" id="KW-0812">Transmembrane</keyword>
<comment type="subcellular location">
    <subcellularLocation>
        <location evidence="1">Membrane</location>
        <topology evidence="1">Multi-pass membrane protein</topology>
    </subcellularLocation>
</comment>
<evidence type="ECO:0000256" key="7">
    <source>
        <dbReference type="ARBA" id="ARBA00031028"/>
    </source>
</evidence>
<feature type="transmembrane region" description="Helical" evidence="9">
    <location>
        <begin position="199"/>
        <end position="217"/>
    </location>
</feature>
<evidence type="ECO:0000256" key="8">
    <source>
        <dbReference type="ARBA" id="ARBA00049551"/>
    </source>
</evidence>
<dbReference type="InterPro" id="IPR001750">
    <property type="entry name" value="ND/Mrp_TM"/>
</dbReference>
<dbReference type="GO" id="GO:0008137">
    <property type="term" value="F:NADH dehydrogenase (ubiquinone) activity"/>
    <property type="evidence" value="ECO:0007669"/>
    <property type="project" value="UniProtKB-EC"/>
</dbReference>
<keyword evidence="13" id="KW-1185">Reference proteome</keyword>
<dbReference type="Proteomes" id="UP000662569">
    <property type="component" value="Mitochondrion MT"/>
</dbReference>
<keyword evidence="6 9" id="KW-0472">Membrane</keyword>
<keyword evidence="10" id="KW-0732">Signal</keyword>
<feature type="transmembrane region" description="Helical" evidence="9">
    <location>
        <begin position="352"/>
        <end position="372"/>
    </location>
</feature>
<evidence type="ECO:0000256" key="4">
    <source>
        <dbReference type="ARBA" id="ARBA00022692"/>
    </source>
</evidence>
<dbReference type="GO" id="GO:0016020">
    <property type="term" value="C:membrane"/>
    <property type="evidence" value="ECO:0007669"/>
    <property type="project" value="UniProtKB-SubCell"/>
</dbReference>
<feature type="transmembrane region" description="Helical" evidence="9">
    <location>
        <begin position="551"/>
        <end position="568"/>
    </location>
</feature>